<dbReference type="Proteomes" id="UP000095673">
    <property type="component" value="Unassembled WGS sequence"/>
</dbReference>
<dbReference type="EMBL" id="CYXM01000002">
    <property type="protein sequence ID" value="CUM82469.1"/>
    <property type="molecule type" value="Genomic_DNA"/>
</dbReference>
<proteinExistence type="predicted"/>
<evidence type="ECO:0000313" key="1">
    <source>
        <dbReference type="EMBL" id="CUM82469.1"/>
    </source>
</evidence>
<sequence>MKNVKHEYLEGKTILLISLPNYSNGIIKEMKKLGAEVIYIHDKPNEKFLCKTFGRMQFEFYQRVLERYYKKRIQEYCDKKIDYVLVIRGEYTPKKTVQYLRKMFPETKLILYMWDGLNKRNTFGIEKKWNLYDKVYTFDRIDYEANKDKINFLPLYYYDEYLPQNIKSANDENLKYDISFIGTGHDDRIKIVKNIMNQGKQLGLKCFYYFYIPHKFVYLINKFFNNNFKGVKESDINYNTLPFENLYEVYANSKCVVDVENKGQHGLTMRTIEILGLHRKLITTNQDIVNYDFYDTNNILIVDRKNPIIDGEFLKIPYKELSDEIYIKYSIKNWILEVLS</sequence>
<evidence type="ECO:0000313" key="2">
    <source>
        <dbReference type="Proteomes" id="UP000095673"/>
    </source>
</evidence>
<dbReference type="OrthoDB" id="3251881at2"/>
<reference evidence="1 2" key="1">
    <citation type="submission" date="2015-09" db="EMBL/GenBank/DDBJ databases">
        <authorList>
            <consortium name="Pathogen Informatics"/>
        </authorList>
    </citation>
    <scope>NUCLEOTIDE SEQUENCE [LARGE SCALE GENOMIC DNA]</scope>
    <source>
        <strain evidence="1 2">2789STDY5834968</strain>
    </source>
</reference>
<dbReference type="AlphaFoldDB" id="A0A173RY29"/>
<gene>
    <name evidence="1" type="ORF">ERS852580_00731</name>
</gene>
<organism evidence="1 2">
    <name type="scientific">Agathobacter rectalis</name>
    <dbReference type="NCBI Taxonomy" id="39491"/>
    <lineage>
        <taxon>Bacteria</taxon>
        <taxon>Bacillati</taxon>
        <taxon>Bacillota</taxon>
        <taxon>Clostridia</taxon>
        <taxon>Lachnospirales</taxon>
        <taxon>Lachnospiraceae</taxon>
        <taxon>Agathobacter</taxon>
    </lineage>
</organism>
<protein>
    <submittedName>
        <fullName evidence="1">Uncharacterized protein conserved in bacteria</fullName>
    </submittedName>
</protein>
<dbReference type="RefSeq" id="WP_055237381.1">
    <property type="nucleotide sequence ID" value="NZ_CYXM01000002.1"/>
</dbReference>
<accession>A0A173RY29</accession>
<name>A0A173RY29_9FIRM</name>